<feature type="region of interest" description="Disordered" evidence="1">
    <location>
        <begin position="1"/>
        <end position="21"/>
    </location>
</feature>
<evidence type="ECO:0000313" key="3">
    <source>
        <dbReference type="Proteomes" id="UP000663850"/>
    </source>
</evidence>
<protein>
    <submittedName>
        <fullName evidence="2">Uncharacterized protein</fullName>
    </submittedName>
</protein>
<feature type="compositionally biased region" description="Polar residues" evidence="1">
    <location>
        <begin position="1"/>
        <end position="17"/>
    </location>
</feature>
<accession>A0A8H3C3I8</accession>
<proteinExistence type="predicted"/>
<name>A0A8H3C3I8_9AGAM</name>
<reference evidence="2" key="1">
    <citation type="submission" date="2021-01" db="EMBL/GenBank/DDBJ databases">
        <authorList>
            <person name="Kaushik A."/>
        </authorList>
    </citation>
    <scope>NUCLEOTIDE SEQUENCE</scope>
    <source>
        <strain evidence="2">Type strain: AG8-Rh-89/</strain>
    </source>
</reference>
<sequence>MSASRMHTRSSQSNRSNVYEDDSASILASESEFARWATLVGLDPTIRSEIPQTHAFKIILDMQNLSNRFPTWLTSRDSLQFKFLPEGYQPFKDTLCSELKELKDQDPGMFHEEEDLPLCGAIGSILQTCRHNSILRDYRNNPTEMDRRNTVDALLGHVCESDKNLVVQYSNEQELKLPRAKVGCYNVTNTIVDGVMFVEVTAFKPYLANYEMQVAATALGPKTPKHLRVVHCVTGFKRSNGANQAIMGVVSGIYQKRILGVPGQFTFGVFQYQKSFLEIFAGIWRSDEVK</sequence>
<evidence type="ECO:0000256" key="1">
    <source>
        <dbReference type="SAM" id="MobiDB-lite"/>
    </source>
</evidence>
<gene>
    <name evidence="2" type="ORF">RDB_LOCUS64906</name>
</gene>
<dbReference type="EMBL" id="CAJMWZ010003344">
    <property type="protein sequence ID" value="CAE6472973.1"/>
    <property type="molecule type" value="Genomic_DNA"/>
</dbReference>
<organism evidence="2 3">
    <name type="scientific">Rhizoctonia solani</name>
    <dbReference type="NCBI Taxonomy" id="456999"/>
    <lineage>
        <taxon>Eukaryota</taxon>
        <taxon>Fungi</taxon>
        <taxon>Dikarya</taxon>
        <taxon>Basidiomycota</taxon>
        <taxon>Agaricomycotina</taxon>
        <taxon>Agaricomycetes</taxon>
        <taxon>Cantharellales</taxon>
        <taxon>Ceratobasidiaceae</taxon>
        <taxon>Rhizoctonia</taxon>
    </lineage>
</organism>
<evidence type="ECO:0000313" key="2">
    <source>
        <dbReference type="EMBL" id="CAE6472973.1"/>
    </source>
</evidence>
<dbReference type="AlphaFoldDB" id="A0A8H3C3I8"/>
<dbReference type="Proteomes" id="UP000663850">
    <property type="component" value="Unassembled WGS sequence"/>
</dbReference>
<comment type="caution">
    <text evidence="2">The sequence shown here is derived from an EMBL/GenBank/DDBJ whole genome shotgun (WGS) entry which is preliminary data.</text>
</comment>